<protein>
    <submittedName>
        <fullName evidence="2">Uncharacterized protein</fullName>
    </submittedName>
</protein>
<gene>
    <name evidence="2" type="ORF">FIBSPDRAFT_869813</name>
</gene>
<evidence type="ECO:0000313" key="2">
    <source>
        <dbReference type="EMBL" id="KZP12832.1"/>
    </source>
</evidence>
<evidence type="ECO:0000313" key="3">
    <source>
        <dbReference type="Proteomes" id="UP000076532"/>
    </source>
</evidence>
<dbReference type="EMBL" id="KV417641">
    <property type="protein sequence ID" value="KZP12832.1"/>
    <property type="molecule type" value="Genomic_DNA"/>
</dbReference>
<name>A0A166BNS5_9AGAM</name>
<feature type="region of interest" description="Disordered" evidence="1">
    <location>
        <begin position="35"/>
        <end position="61"/>
    </location>
</feature>
<feature type="compositionally biased region" description="Basic and acidic residues" evidence="1">
    <location>
        <begin position="51"/>
        <end position="61"/>
    </location>
</feature>
<accession>A0A166BNS5</accession>
<reference evidence="2 3" key="1">
    <citation type="journal article" date="2016" name="Mol. Biol. Evol.">
        <title>Comparative Genomics of Early-Diverging Mushroom-Forming Fungi Provides Insights into the Origins of Lignocellulose Decay Capabilities.</title>
        <authorList>
            <person name="Nagy L.G."/>
            <person name="Riley R."/>
            <person name="Tritt A."/>
            <person name="Adam C."/>
            <person name="Daum C."/>
            <person name="Floudas D."/>
            <person name="Sun H."/>
            <person name="Yadav J.S."/>
            <person name="Pangilinan J."/>
            <person name="Larsson K.H."/>
            <person name="Matsuura K."/>
            <person name="Barry K."/>
            <person name="Labutti K."/>
            <person name="Kuo R."/>
            <person name="Ohm R.A."/>
            <person name="Bhattacharya S.S."/>
            <person name="Shirouzu T."/>
            <person name="Yoshinaga Y."/>
            <person name="Martin F.M."/>
            <person name="Grigoriev I.V."/>
            <person name="Hibbett D.S."/>
        </authorList>
    </citation>
    <scope>NUCLEOTIDE SEQUENCE [LARGE SCALE GENOMIC DNA]</scope>
    <source>
        <strain evidence="2 3">CBS 109695</strain>
    </source>
</reference>
<evidence type="ECO:0000256" key="1">
    <source>
        <dbReference type="SAM" id="MobiDB-lite"/>
    </source>
</evidence>
<dbReference type="AlphaFoldDB" id="A0A166BNS5"/>
<organism evidence="2 3">
    <name type="scientific">Athelia psychrophila</name>
    <dbReference type="NCBI Taxonomy" id="1759441"/>
    <lineage>
        <taxon>Eukaryota</taxon>
        <taxon>Fungi</taxon>
        <taxon>Dikarya</taxon>
        <taxon>Basidiomycota</taxon>
        <taxon>Agaricomycotina</taxon>
        <taxon>Agaricomycetes</taxon>
        <taxon>Agaricomycetidae</taxon>
        <taxon>Atheliales</taxon>
        <taxon>Atheliaceae</taxon>
        <taxon>Athelia</taxon>
    </lineage>
</organism>
<dbReference type="Proteomes" id="UP000076532">
    <property type="component" value="Unassembled WGS sequence"/>
</dbReference>
<keyword evidence="3" id="KW-1185">Reference proteome</keyword>
<sequence length="61" mass="6879">MDKCNFGMRDNCRAWWVVRNGLPAGEQEMAVGEEVSLRGELRGGTLSNSDPQREVLRRGQD</sequence>
<proteinExistence type="predicted"/>